<keyword evidence="3" id="KW-1185">Reference proteome</keyword>
<evidence type="ECO:0000256" key="2">
    <source>
        <dbReference type="SAM" id="SignalP"/>
    </source>
</evidence>
<name>A0A0N4ZVJ7_PARTI</name>
<evidence type="ECO:0000313" key="4">
    <source>
        <dbReference type="WBParaSite" id="PTRK_0001260000.1"/>
    </source>
</evidence>
<evidence type="ECO:0000256" key="1">
    <source>
        <dbReference type="SAM" id="MobiDB-lite"/>
    </source>
</evidence>
<feature type="region of interest" description="Disordered" evidence="1">
    <location>
        <begin position="3843"/>
        <end position="3888"/>
    </location>
</feature>
<dbReference type="WBParaSite" id="PTRK_0001260000.1">
    <property type="protein sequence ID" value="PTRK_0001260000.1"/>
    <property type="gene ID" value="PTRK_0001260000"/>
</dbReference>
<reference evidence="4" key="1">
    <citation type="submission" date="2017-02" db="UniProtKB">
        <authorList>
            <consortium name="WormBaseParasite"/>
        </authorList>
    </citation>
    <scope>IDENTIFICATION</scope>
</reference>
<protein>
    <submittedName>
        <fullName evidence="4">Por_Secre_tail domain-containing protein</fullName>
    </submittedName>
</protein>
<accession>A0A0N4ZVJ7</accession>
<feature type="chain" id="PRO_5005892369" evidence="2">
    <location>
        <begin position="26"/>
        <end position="3972"/>
    </location>
</feature>
<dbReference type="Proteomes" id="UP000038045">
    <property type="component" value="Unplaced"/>
</dbReference>
<feature type="compositionally biased region" description="Polar residues" evidence="1">
    <location>
        <begin position="3868"/>
        <end position="3879"/>
    </location>
</feature>
<feature type="compositionally biased region" description="Basic residues" evidence="1">
    <location>
        <begin position="3847"/>
        <end position="3866"/>
    </location>
</feature>
<organism evidence="3 4">
    <name type="scientific">Parastrongyloides trichosuri</name>
    <name type="common">Possum-specific nematode worm</name>
    <dbReference type="NCBI Taxonomy" id="131310"/>
    <lineage>
        <taxon>Eukaryota</taxon>
        <taxon>Metazoa</taxon>
        <taxon>Ecdysozoa</taxon>
        <taxon>Nematoda</taxon>
        <taxon>Chromadorea</taxon>
        <taxon>Rhabditida</taxon>
        <taxon>Tylenchina</taxon>
        <taxon>Panagrolaimomorpha</taxon>
        <taxon>Strongyloidoidea</taxon>
        <taxon>Strongyloididae</taxon>
        <taxon>Parastrongyloides</taxon>
    </lineage>
</organism>
<evidence type="ECO:0000313" key="3">
    <source>
        <dbReference type="Proteomes" id="UP000038045"/>
    </source>
</evidence>
<keyword evidence="2" id="KW-0732">Signal</keyword>
<sequence>MKNFHRWKVASVLCTFALLQYSIAAEYPSDIKLYTDGIEGVQEQIDNTEPALYVTYPKDQSCASKFVLYKLKTTDQFTPNKYYEFREIRRHTSDFVALYAYMLNTTTSKYDIKFFIYFPNSMLESKRTVIPRLRFKTNPKEYAFTGSFHITFVNPSTVSLPRNFFTQETVVQEVYADAWDISKQVNPLTLGYELRVYYINVGQRPNVKGLGDKIALFKEVKNGEQLKLAVKPLGPNERGQCSGVTDHEILYYTLVKESEKYKVYINYCAPWNEISAGKYVIKKAYFFINPSDTLLYKSPGTYIMGAPKDFNIDLFPGVVTIKVSLWDYVGVQLQMVYTSIYDKIKAVAKNNMPTIYFRCPTTNRYCITVQTVEGDGNFNVEEFYNKEVIFAQLVGTNSGKYKIVLHYYGPYSQIASGKIKATSAYVVIPPTNALLDSNVEMDYIKAPTQLRTSLKPQAYPISPGDDLPGVTVYENKDIQFDMIIQPNPVTMQFTPTSINEKGLYSVLYEPGTAPPTKIIDDSITVYVTKLKNKTMKHRFVLLKEGEKPTIPNNDSEIIIYTQFSSVYGTNNKSEIKFYVYVPWKKIMNENYELPELRIISPDNEKFPLYSTNIKYLEKPPLEFSNSNFLIPYNPDTNSYEANYSAQFPLSIKYFKKGSRPPSNIETDEITIYKPYNGATTSVIYLRDNETAKPEFYAGKEVIFYKVKKGDDGKYKLSFEIYAPWSKVITKEYDLTPLYIVLPKDGEIKFDRNVEYKFINSPDNFKPLTNYVSVLLPSGEWPQATTTTTTTTTPKPVAKSSVIYKSDGIKPGVVVVTNPDEKVPYCSNLKNHLTIYVQPVAKDIEYKIKSYEQDGFPNVNTTDKDNVILFVKPIKIDGTKDEYQFKIYSYVPEQYTKINSGLPKFYVVPDNYKKQIVGPESLIHLQETPQKYIYVYNPHTAKYDYHYDPNTTLDIVYHTDENNFPPIKTPNNKPTLYYPYKSQLQSVIFKQIQSKEEINTKPYIGEIIYFYQPTKTPEGKILYNFYLYAPWSNVIGDKLHLKNPYLALPNTNYDPNSTIEYIECPESVPAFKRPVILVGVPNAREWPRVPLNPGLPKRKINTTPPKPGVILHPLYPTNPVPTKTSNASDITFYVRKNSLMVCEYEVEEFKGTGAPSYDGLHRKIYIFVKYVKLPTTSDEYEVKLYVFVPWQHITKEGLELPLINIIGPERNNTFIRTDNIFYLNPLQNIENQRNFINIYNPVTKTYTMDYNVDTNNYIEFTTQQPRPVPIERKPTIWKIIPKQGASKFSTVYLPHGESPNPNAYPDREVVFYSTPKNPEGQYQYNIHYKVPFKQVLANKFDCTNVYFVVPRTGKFARKININYIDRPKDFDPTKCVVITCPTNKIEWQYPTTTSKPTTTTTTTTTIPPITEVIPNSYPGKGIEVVPYDPIKGKPEISKDKTVAYFPVGKTETIPYKFTPYKEEGLPSFDTNDSNIQIFVKYQQVPEDSDYNKMIFFVYVPWNILSTENKKLPQFYVKPPSSKILFGPDSIVYLNSPNPNPPAFIYPYDRNTKQFIEQYSPEVNIMYTYIPYKVQPPAQSLYGRPAIYKEGKPIIFIYRQHKNGNLPDISNFYNTEVYFYNYEMDVTGKYQLSLDIYAPWHKILNDNYKPGVTYTYIPPSHKYFGPICQVNWINRPNGFPDHMNPIVITNNGNTTYPPYQYPQPNVKMDLVVFEYGMPVNHISNNPTIFLPNPQVSSGKKVYSELTQIKRSSDINVEDRNKVHIFYRYVKRNITNKKYAIELNVYCPWNALIEDKIDVSAMYVKIPDSLYIEPYVIKKFVHMPSDIAPEKKPIIIVIGPDGKLPNFDTLAQNVGLNIIRFNKGQEPKEGIKSFHPTAFVQNEDDKVLPTQFTKLSPNQVPSIPTNDSAATIYYRAEKGKDNKYYMKAYYYAPWDKISKRQAYLPAIYMYIPQPHLFLMPKTQIEYIGDKEMIENCFGGKNSTDKDKTVLIPSYDHKREKYPEFMYPGLILNKGYIKNDISIPNIGIDNKPTIYRKYFANGTKPILSLIKLKKGENPDLSKLYKQDVVFYRYEKPNQYKEKYDLNLFVSADWEGILAQSGSNQQKYFQTMFLYIDPNDELINKPAKVQFINLPNEMKYHTSDMFIENNPNFVINNESPYAENIRSAEIVRLQSNDNIPKEAKKNRPTIYIRPRGYYDKKLDVIKLKDNETELPSELSDKPTLMYKFNKTSDGKNQLIIYYYAPWGKVMKRDIIVPDVYTYIPQPSKYYNDPTIIKYVGDFSMLPNEKEPEGFISTYDHDKKKYTSIEYPGLKLVLRYVQPNAEIPLEAYQKHPTLYKKLNDDGGKSKITLIQYKGNTTIDKKREEYETIVYYTFVKHPFQSQKYTLKLSVDGPWKLYQDKQLENHNIYLFIDIQDPLVKKPAIVEYLNQLPDTHAALKQSVIEDYSNERYPEGGKIDALLNCGITKINDTVPTEGYRGLPSIYERSRGNNYKFVPLKDGKEPTIVDEPTVFTRFDKVENKEKKYDFVIFVNAPWDKVADRSLSLSDLYSIVPRDHKFVNKHPIIKYIGSFDKLPKGEAPKDYVSYYNHDQYDYTDIKYPGLKVDLSYIEHDENVPTSYLNRYPTIYKKKYPNGTKHNVELVKLEKKDSPNFEAYQPDKAIFYKYAREKPTSPKYNLELTFLDEFYDILAFKKYLQSTFIYIKNNDSLINKPAKLIFPGVYGQKYKQLEKAFYENIDNKRYPDTHNPFEDTGYKLLSNLYDPMEEVPKLAKMNQPTIYIRKRTPNDRVPLILNWDNEGEPNGLGNGEQPVIYYKFSKMPGQNNKVPKYKLKFYYYAPWYKVERRQIILPQSYVYIPSDHPSVNSVPEITNIGDFSQLEGKKAPERCISYYDHPKSQYTQASYPGLFLDLSYLKGGNQHPHLNSKYIPIFYKKSYLNGTYPEVDIKKLELDEEPTTIKTTDKEIVYYKYLTLNDTDSKFTLKLYILAPYQRLIDGTGYFQTSYVMINPSDPIIYRVAEPTFINCPFPEELIAPGVVSSGVRGLVGRTPVNHLDDSLHSVDIGTLRTSDDIPEKQNNKELPSITIYERPRSSINLKYNYMSHPADSRTNPKITNLKNQPHIWYTFKRTMDTSKKVNDIKDYFNHKVKFYVYNNWTAVGRRDILIPDIYIYIPSDGIKYNVDTEYLGSYQRMETRKAPIGLLSYYNSTNKQYPEIKYPVLTISLAFIPPGQQPPKAYVNNRPTLYKRKLNNGMNPEIELVQLKDNESPNTNRFTNKEIVFYTHKKVPKTTEVKYTLYLYIYAPFDDIIKGKKYLQTSYLYIDDIDDLVKKPAIIKYIGCPKCEELSQCLIQQYDNIGYPKECKNPYAEPKDTVKNVILNPSNSIPMYAKDGKPTIYVRPHDENDAKVNLVPINNNSMVASEPTIFYGFVNKDYNGVSVSVFTMYYIVDWNKVKNFQITLPEVYAINGNGNYPLPPQKIFPGADRFNDEDIYGLISCFDDKKKTYPQITYPFLRMSSKLLGNKNEVPKDEINGLPSIYFKETSDHIDYKYKLVYLKHDKKPNTAGYGNTQVIFYKYVKQPNTTAHKYELQIFMLAPWDTIHFRKMLYEIPYIYINKQNKFFLPKAKINMLELPKFVFKEDVEPLQINRSTGEYPSHLCYYCFNPYLLKLENLPLGQETPNYIKDRVPRIFLERKSNADMSYDLAPLPSNIQDLNNHFTYGPQIYYKFSGELMDRKKTLHLFTYTHWNQVRQKNIGVPHVKILLPNDDKPINTDNYIALRDGHENPKMPFLPFYGFVHPDSMFYVNKINIHHFEIKKSKLLTSTDDSFTSLTTKNPYVVKNPIKIITATFSPTTSTKKKSTTRKKKRTTKKKKTTKGNIQPSQNQVAKSGTGGSGYVGPITGSSNVLTNNMVDYDIGSDSGGCPICPKKPMQPGRRLKRWRRCRRRRRRCRKNKGLVKPTRVRNGRNQRRNRRQGRKGARG</sequence>
<feature type="region of interest" description="Disordered" evidence="1">
    <location>
        <begin position="3935"/>
        <end position="3972"/>
    </location>
</feature>
<feature type="signal peptide" evidence="2">
    <location>
        <begin position="1"/>
        <end position="25"/>
    </location>
</feature>
<proteinExistence type="predicted"/>